<sequence length="98" mass="10372">MRNIELQNALDRSMSGLQFREEMKAAAALVCTALLFTALAAGPGIWSLIQEHLGPRAPYATGAAGAVRDQGIEFGAAAALADRNTVRVSPFGIWRESG</sequence>
<dbReference type="RefSeq" id="WP_075703444.1">
    <property type="nucleotide sequence ID" value="NZ_CAUFHD010000014.1"/>
</dbReference>
<protein>
    <submittedName>
        <fullName evidence="1">Uncharacterized protein</fullName>
    </submittedName>
</protein>
<evidence type="ECO:0000313" key="1">
    <source>
        <dbReference type="EMBL" id="PVY58957.1"/>
    </source>
</evidence>
<reference evidence="1 2" key="1">
    <citation type="submission" date="2018-04" db="EMBL/GenBank/DDBJ databases">
        <title>Genomic Encyclopedia of Type Strains, Phase IV (KMG-IV): sequencing the most valuable type-strain genomes for metagenomic binning, comparative biology and taxonomic classification.</title>
        <authorList>
            <person name="Goeker M."/>
        </authorList>
    </citation>
    <scope>NUCLEOTIDE SEQUENCE [LARGE SCALE GENOMIC DNA]</scope>
    <source>
        <strain evidence="1 2">DSM 26588</strain>
    </source>
</reference>
<organism evidence="1 2">
    <name type="scientific">Intestinimonas butyriciproducens</name>
    <dbReference type="NCBI Taxonomy" id="1297617"/>
    <lineage>
        <taxon>Bacteria</taxon>
        <taxon>Bacillati</taxon>
        <taxon>Bacillota</taxon>
        <taxon>Clostridia</taxon>
        <taxon>Eubacteriales</taxon>
        <taxon>Intestinimonas</taxon>
    </lineage>
</organism>
<proteinExistence type="predicted"/>
<dbReference type="AlphaFoldDB" id="A0A2U1CDU9"/>
<comment type="caution">
    <text evidence="1">The sequence shown here is derived from an EMBL/GenBank/DDBJ whole genome shotgun (WGS) entry which is preliminary data.</text>
</comment>
<dbReference type="GeneID" id="93229907"/>
<name>A0A2U1CDU9_9FIRM</name>
<accession>A0A2U1CDU9</accession>
<dbReference type="EMBL" id="QEKK01000003">
    <property type="protein sequence ID" value="PVY58957.1"/>
    <property type="molecule type" value="Genomic_DNA"/>
</dbReference>
<gene>
    <name evidence="1" type="ORF">C7373_103245</name>
</gene>
<dbReference type="Proteomes" id="UP000245778">
    <property type="component" value="Unassembled WGS sequence"/>
</dbReference>
<evidence type="ECO:0000313" key="2">
    <source>
        <dbReference type="Proteomes" id="UP000245778"/>
    </source>
</evidence>